<accession>B7FSD3</accession>
<dbReference type="OMA" id="SRRVLWC"/>
<dbReference type="RefSeq" id="XP_002177964.1">
    <property type="nucleotide sequence ID" value="XM_002177928.1"/>
</dbReference>
<keyword evidence="3" id="KW-1185">Reference proteome</keyword>
<dbReference type="GeneID" id="7197182"/>
<dbReference type="PANTHER" id="PTHR14659:SF1">
    <property type="entry name" value="ALPHA- AND GAMMA-ADAPTIN-BINDING PROTEIN P34"/>
    <property type="match status" value="1"/>
</dbReference>
<organism evidence="2 3">
    <name type="scientific">Phaeodactylum tricornutum (strain CCAP 1055/1)</name>
    <dbReference type="NCBI Taxonomy" id="556484"/>
    <lineage>
        <taxon>Eukaryota</taxon>
        <taxon>Sar</taxon>
        <taxon>Stramenopiles</taxon>
        <taxon>Ochrophyta</taxon>
        <taxon>Bacillariophyta</taxon>
        <taxon>Bacillariophyceae</taxon>
        <taxon>Bacillariophycidae</taxon>
        <taxon>Naviculales</taxon>
        <taxon>Phaeodactylaceae</taxon>
        <taxon>Phaeodactylum</taxon>
    </lineage>
</organism>
<dbReference type="AlphaFoldDB" id="B7FSD3"/>
<gene>
    <name evidence="2" type="ORF">PHATRDRAFT_43480</name>
</gene>
<protein>
    <submittedName>
        <fullName evidence="2">Uncharacterized protein</fullName>
    </submittedName>
</protein>
<feature type="compositionally biased region" description="Basic and acidic residues" evidence="1">
    <location>
        <begin position="265"/>
        <end position="279"/>
    </location>
</feature>
<dbReference type="InParanoid" id="B7FSD3"/>
<dbReference type="HOGENOM" id="CLU_859178_0_0_1"/>
<reference evidence="3" key="2">
    <citation type="submission" date="2008-08" db="EMBL/GenBank/DDBJ databases">
        <authorList>
            <consortium name="Diatom Consortium"/>
            <person name="Grigoriev I."/>
            <person name="Grimwood J."/>
            <person name="Kuo A."/>
            <person name="Otillar R.P."/>
            <person name="Salamov A."/>
            <person name="Detter J.C."/>
            <person name="Lindquist E."/>
            <person name="Shapiro H."/>
            <person name="Lucas S."/>
            <person name="Glavina del Rio T."/>
            <person name="Pitluck S."/>
            <person name="Rokhsar D."/>
            <person name="Bowler C."/>
        </authorList>
    </citation>
    <scope>GENOME REANNOTATION</scope>
    <source>
        <strain evidence="3">CCAP 1055/1</strain>
    </source>
</reference>
<dbReference type="Gene3D" id="3.40.50.11960">
    <property type="match status" value="1"/>
</dbReference>
<name>B7FSD3_PHATC</name>
<dbReference type="Proteomes" id="UP000000759">
    <property type="component" value="Chromosome 2"/>
</dbReference>
<dbReference type="Pfam" id="PF10199">
    <property type="entry name" value="Adaptin_binding"/>
    <property type="match status" value="1"/>
</dbReference>
<reference evidence="2 3" key="1">
    <citation type="journal article" date="2008" name="Nature">
        <title>The Phaeodactylum genome reveals the evolutionary history of diatom genomes.</title>
        <authorList>
            <person name="Bowler C."/>
            <person name="Allen A.E."/>
            <person name="Badger J.H."/>
            <person name="Grimwood J."/>
            <person name="Jabbari K."/>
            <person name="Kuo A."/>
            <person name="Maheswari U."/>
            <person name="Martens C."/>
            <person name="Maumus F."/>
            <person name="Otillar R.P."/>
            <person name="Rayko E."/>
            <person name="Salamov A."/>
            <person name="Vandepoele K."/>
            <person name="Beszteri B."/>
            <person name="Gruber A."/>
            <person name="Heijde M."/>
            <person name="Katinka M."/>
            <person name="Mock T."/>
            <person name="Valentin K."/>
            <person name="Verret F."/>
            <person name="Berges J.A."/>
            <person name="Brownlee C."/>
            <person name="Cadoret J.P."/>
            <person name="Chiovitti A."/>
            <person name="Choi C.J."/>
            <person name="Coesel S."/>
            <person name="De Martino A."/>
            <person name="Detter J.C."/>
            <person name="Durkin C."/>
            <person name="Falciatore A."/>
            <person name="Fournet J."/>
            <person name="Haruta M."/>
            <person name="Huysman M.J."/>
            <person name="Jenkins B.D."/>
            <person name="Jiroutova K."/>
            <person name="Jorgensen R.E."/>
            <person name="Joubert Y."/>
            <person name="Kaplan A."/>
            <person name="Kroger N."/>
            <person name="Kroth P.G."/>
            <person name="La Roche J."/>
            <person name="Lindquist E."/>
            <person name="Lommer M."/>
            <person name="Martin-Jezequel V."/>
            <person name="Lopez P.J."/>
            <person name="Lucas S."/>
            <person name="Mangogna M."/>
            <person name="McGinnis K."/>
            <person name="Medlin L.K."/>
            <person name="Montsant A."/>
            <person name="Oudot-Le Secq M.P."/>
            <person name="Napoli C."/>
            <person name="Obornik M."/>
            <person name="Parker M.S."/>
            <person name="Petit J.L."/>
            <person name="Porcel B.M."/>
            <person name="Poulsen N."/>
            <person name="Robison M."/>
            <person name="Rychlewski L."/>
            <person name="Rynearson T.A."/>
            <person name="Schmutz J."/>
            <person name="Shapiro H."/>
            <person name="Siaut M."/>
            <person name="Stanley M."/>
            <person name="Sussman M.R."/>
            <person name="Taylor A.R."/>
            <person name="Vardi A."/>
            <person name="von Dassow P."/>
            <person name="Vyverman W."/>
            <person name="Willis A."/>
            <person name="Wyrwicz L.S."/>
            <person name="Rokhsar D.S."/>
            <person name="Weissenbach J."/>
            <person name="Armbrust E.V."/>
            <person name="Green B.R."/>
            <person name="Van de Peer Y."/>
            <person name="Grigoriev I.V."/>
        </authorList>
    </citation>
    <scope>NUCLEOTIDE SEQUENCE [LARGE SCALE GENOMIC DNA]</scope>
    <source>
        <strain evidence="2 3">CCAP 1055/1</strain>
    </source>
</reference>
<dbReference type="KEGG" id="pti:PHATRDRAFT_43480"/>
<dbReference type="eggNOG" id="ENOG502RR8C">
    <property type="taxonomic scope" value="Eukaryota"/>
</dbReference>
<feature type="compositionally biased region" description="Polar residues" evidence="1">
    <location>
        <begin position="240"/>
        <end position="250"/>
    </location>
</feature>
<dbReference type="EMBL" id="CM000606">
    <property type="protein sequence ID" value="EEC50778.1"/>
    <property type="molecule type" value="Genomic_DNA"/>
</dbReference>
<dbReference type="PANTHER" id="PTHR14659">
    <property type="entry name" value="ALPHA- AND GAMMA-ADAPTIN-BINDING PROTEIN P34"/>
    <property type="match status" value="1"/>
</dbReference>
<evidence type="ECO:0000256" key="1">
    <source>
        <dbReference type="SAM" id="MobiDB-lite"/>
    </source>
</evidence>
<dbReference type="OrthoDB" id="1741717at2759"/>
<proteinExistence type="predicted"/>
<sequence>MASSCRSILRIGGADELSAHVLQTAVTDFFDQRLERNFELFQGQSNSQSVAPQTSGLDKDEHCITESLTANKTSPEAVCINNRYFSAHVHFRPIEHVAAADEKEDGIVLVWNSTTSMDTLSPIHDRAVDYGAGDLLRLCVYLNSTSPSREVVSEQAYADRVLFCLDRGYEYVSVNLNETQVGHNDRDKEGFARVVEALETTMWSSAVMAKTTQRRLQTSLDQTRDSVVGSFPDTKENHTDPTSVDESSYSAYEPPNPDLLTPLAVRDDPEGAEREDRAKQSLLSTIPALSATAKQHTGETNFEAEKTMNDLENALRDAARIREISQKGAMSDAERRQRAGDAALILMNLMGQFDDSEEEDDNSSNCEL</sequence>
<evidence type="ECO:0000313" key="3">
    <source>
        <dbReference type="Proteomes" id="UP000000759"/>
    </source>
</evidence>
<dbReference type="InterPro" id="IPR019341">
    <property type="entry name" value="Alpha/Gamma-adaptin-bd_p34"/>
</dbReference>
<dbReference type="PaxDb" id="2850-Phatr43480"/>
<feature type="region of interest" description="Disordered" evidence="1">
    <location>
        <begin position="214"/>
        <end position="280"/>
    </location>
</feature>
<evidence type="ECO:0000313" key="2">
    <source>
        <dbReference type="EMBL" id="EEC50778.1"/>
    </source>
</evidence>